<proteinExistence type="predicted"/>
<feature type="transmembrane region" description="Helical" evidence="1">
    <location>
        <begin position="117"/>
        <end position="138"/>
    </location>
</feature>
<feature type="transmembrane region" description="Helical" evidence="1">
    <location>
        <begin position="39"/>
        <end position="57"/>
    </location>
</feature>
<feature type="signal peptide" evidence="2">
    <location>
        <begin position="1"/>
        <end position="23"/>
    </location>
</feature>
<evidence type="ECO:0000256" key="2">
    <source>
        <dbReference type="SAM" id="SignalP"/>
    </source>
</evidence>
<reference evidence="3 4" key="1">
    <citation type="journal article" date="2014" name="Nat. Commun.">
        <title>Physiological and genomic features of highly alkaliphilic hydrogen-utilizing Betaproteobacteria from a continental serpentinizing site.</title>
        <authorList>
            <person name="Suzuki S."/>
            <person name="Kuenen J.G."/>
            <person name="Schipper K."/>
            <person name="van der Velde S."/>
            <person name="Ishii S."/>
            <person name="Wu A."/>
            <person name="Sorokin D.Y."/>
            <person name="Tenney A."/>
            <person name="Meng X.Y."/>
            <person name="Morrill P.L."/>
            <person name="Kamagata Y."/>
            <person name="Muyzer G."/>
            <person name="Nealson K.H."/>
        </authorList>
    </citation>
    <scope>NUCLEOTIDE SEQUENCE [LARGE SCALE GENOMIC DNA]</scope>
    <source>
        <strain evidence="3 4">B1</strain>
    </source>
</reference>
<evidence type="ECO:0000313" key="4">
    <source>
        <dbReference type="Proteomes" id="UP000066014"/>
    </source>
</evidence>
<feature type="transmembrane region" description="Helical" evidence="1">
    <location>
        <begin position="144"/>
        <end position="168"/>
    </location>
</feature>
<evidence type="ECO:0000313" key="3">
    <source>
        <dbReference type="EMBL" id="BAO84329.1"/>
    </source>
</evidence>
<organism evidence="3 4">
    <name type="scientific">Serpentinimonas maccroryi</name>
    <dbReference type="NCBI Taxonomy" id="1458426"/>
    <lineage>
        <taxon>Bacteria</taxon>
        <taxon>Pseudomonadati</taxon>
        <taxon>Pseudomonadota</taxon>
        <taxon>Betaproteobacteria</taxon>
        <taxon>Burkholderiales</taxon>
        <taxon>Comamonadaceae</taxon>
        <taxon>Serpentinimonas</taxon>
    </lineage>
</organism>
<dbReference type="STRING" id="1458426.SMCB_2101"/>
<keyword evidence="4" id="KW-1185">Reference proteome</keyword>
<keyword evidence="1" id="KW-1133">Transmembrane helix</keyword>
<dbReference type="AlphaFoldDB" id="A0A060NZQ4"/>
<dbReference type="Pfam" id="PF04955">
    <property type="entry name" value="HupE_UreJ"/>
    <property type="match status" value="1"/>
</dbReference>
<keyword evidence="2" id="KW-0732">Signal</keyword>
<dbReference type="InterPro" id="IPR007038">
    <property type="entry name" value="HupE_UreJ"/>
</dbReference>
<feature type="transmembrane region" description="Helical" evidence="1">
    <location>
        <begin position="93"/>
        <end position="110"/>
    </location>
</feature>
<dbReference type="RefSeq" id="WP_045536859.1">
    <property type="nucleotide sequence ID" value="NZ_AP014569.1"/>
</dbReference>
<dbReference type="HOGENOM" id="CLU_088877_0_0_4"/>
<dbReference type="Proteomes" id="UP000066014">
    <property type="component" value="Chromosome"/>
</dbReference>
<sequence length="203" mass="20253">MQAKIIRTAVLLGGLLAAGAAAAHPGHGGHTLTDGLAHAFALDHLLAVLAVGLWAVLALPVGRAWQGPTLFLLALPLAALLGLTGFMLPFMQWALALSVLLFGVLLLLAATRQRLPLGVGLTLVLLAGLLHGLSHGFAAPGAGLAAYALGIVAATAALHGAGMLLGLGVQRWLSERSRQIAVTGLGGAMLAGGGLLLAGHLAA</sequence>
<feature type="chain" id="PRO_5001585262" evidence="2">
    <location>
        <begin position="24"/>
        <end position="203"/>
    </location>
</feature>
<name>A0A060NZQ4_9BURK</name>
<gene>
    <name evidence="3" type="ORF">SMCB_2101</name>
</gene>
<dbReference type="EMBL" id="AP014569">
    <property type="protein sequence ID" value="BAO84329.1"/>
    <property type="molecule type" value="Genomic_DNA"/>
</dbReference>
<feature type="transmembrane region" description="Helical" evidence="1">
    <location>
        <begin position="69"/>
        <end position="87"/>
    </location>
</feature>
<keyword evidence="1" id="KW-0812">Transmembrane</keyword>
<protein>
    <submittedName>
        <fullName evidence="3">Hydrogenase/urease accessory protein</fullName>
    </submittedName>
</protein>
<keyword evidence="1" id="KW-0472">Membrane</keyword>
<dbReference type="PIRSF" id="PIRSF016919">
    <property type="entry name" value="HupE_UreJ"/>
    <property type="match status" value="1"/>
</dbReference>
<feature type="transmembrane region" description="Helical" evidence="1">
    <location>
        <begin position="180"/>
        <end position="202"/>
    </location>
</feature>
<dbReference type="KEGG" id="cbab:SMCB_2101"/>
<accession>A0A060NZQ4</accession>
<evidence type="ECO:0000256" key="1">
    <source>
        <dbReference type="SAM" id="Phobius"/>
    </source>
</evidence>